<protein>
    <submittedName>
        <fullName evidence="2">Uncharacterized protein</fullName>
    </submittedName>
</protein>
<dbReference type="EMBL" id="MT143896">
    <property type="protein sequence ID" value="QJH92474.1"/>
    <property type="molecule type" value="Genomic_DNA"/>
</dbReference>
<proteinExistence type="predicted"/>
<reference evidence="2" key="1">
    <citation type="submission" date="2020-03" db="EMBL/GenBank/DDBJ databases">
        <title>The deep terrestrial virosphere.</title>
        <authorList>
            <person name="Holmfeldt K."/>
            <person name="Nilsson E."/>
            <person name="Simone D."/>
            <person name="Lopez-Fernandez M."/>
            <person name="Wu X."/>
            <person name="de Brujin I."/>
            <person name="Lundin D."/>
            <person name="Andersson A."/>
            <person name="Bertilsson S."/>
            <person name="Dopson M."/>
        </authorList>
    </citation>
    <scope>NUCLEOTIDE SEQUENCE</scope>
    <source>
        <strain evidence="1">MM171A00102</strain>
        <strain evidence="2">MM171B00096</strain>
    </source>
</reference>
<sequence length="85" mass="9208">MNVSSRGPQAAALAQQPQTSLWMDPAVAAYVIPKLLAVQVPFTVDYAISGAAIIYVSERHVATVARARDQVEAARATGQERRRPF</sequence>
<evidence type="ECO:0000313" key="1">
    <source>
        <dbReference type="EMBL" id="QJB01502.1"/>
    </source>
</evidence>
<dbReference type="AlphaFoldDB" id="A0A6M3X439"/>
<dbReference type="EMBL" id="MT143709">
    <property type="protein sequence ID" value="QJB01502.1"/>
    <property type="molecule type" value="Genomic_DNA"/>
</dbReference>
<name>A0A6M3X439_9ZZZZ</name>
<organism evidence="2">
    <name type="scientific">viral metagenome</name>
    <dbReference type="NCBI Taxonomy" id="1070528"/>
    <lineage>
        <taxon>unclassified sequences</taxon>
        <taxon>metagenomes</taxon>
        <taxon>organismal metagenomes</taxon>
    </lineage>
</organism>
<gene>
    <name evidence="1" type="ORF">MM171A00102_0061</name>
    <name evidence="2" type="ORF">MM171B00096_0036</name>
</gene>
<accession>A0A6M3X439</accession>
<evidence type="ECO:0000313" key="2">
    <source>
        <dbReference type="EMBL" id="QJH92474.1"/>
    </source>
</evidence>